<feature type="region of interest" description="Disordered" evidence="1">
    <location>
        <begin position="30"/>
        <end position="64"/>
    </location>
</feature>
<evidence type="ECO:0000313" key="3">
    <source>
        <dbReference type="Proteomes" id="UP001149954"/>
    </source>
</evidence>
<gene>
    <name evidence="2" type="ORF">N7463_002842</name>
</gene>
<dbReference type="Proteomes" id="UP001149954">
    <property type="component" value="Unassembled WGS sequence"/>
</dbReference>
<reference evidence="2" key="1">
    <citation type="submission" date="2022-12" db="EMBL/GenBank/DDBJ databases">
        <authorList>
            <person name="Petersen C."/>
        </authorList>
    </citation>
    <scope>NUCLEOTIDE SEQUENCE</scope>
    <source>
        <strain evidence="2">IBT 29495</strain>
    </source>
</reference>
<evidence type="ECO:0000256" key="1">
    <source>
        <dbReference type="SAM" id="MobiDB-lite"/>
    </source>
</evidence>
<keyword evidence="3" id="KW-1185">Reference proteome</keyword>
<sequence length="64" mass="7045">MNYRWFGMVKVGGEDVKLQATRPGASSVIRQARTTSPHQSFAATISPLRPARTDDKDDLPITSN</sequence>
<protein>
    <submittedName>
        <fullName evidence="2">Uncharacterized protein</fullName>
    </submittedName>
</protein>
<comment type="caution">
    <text evidence="2">The sequence shown here is derived from an EMBL/GenBank/DDBJ whole genome shotgun (WGS) entry which is preliminary data.</text>
</comment>
<name>A0A9X0C9D9_9EURO</name>
<feature type="compositionally biased region" description="Basic and acidic residues" evidence="1">
    <location>
        <begin position="51"/>
        <end position="64"/>
    </location>
</feature>
<feature type="compositionally biased region" description="Polar residues" evidence="1">
    <location>
        <begin position="30"/>
        <end position="43"/>
    </location>
</feature>
<reference evidence="2" key="2">
    <citation type="journal article" date="2023" name="IMA Fungus">
        <title>Comparative genomic study of the Penicillium genus elucidates a diverse pangenome and 15 lateral gene transfer events.</title>
        <authorList>
            <person name="Petersen C."/>
            <person name="Sorensen T."/>
            <person name="Nielsen M.R."/>
            <person name="Sondergaard T.E."/>
            <person name="Sorensen J.L."/>
            <person name="Fitzpatrick D.A."/>
            <person name="Frisvad J.C."/>
            <person name="Nielsen K.L."/>
        </authorList>
    </citation>
    <scope>NUCLEOTIDE SEQUENCE</scope>
    <source>
        <strain evidence="2">IBT 29495</strain>
    </source>
</reference>
<accession>A0A9X0C9D9</accession>
<dbReference type="AlphaFoldDB" id="A0A9X0C9D9"/>
<proteinExistence type="predicted"/>
<organism evidence="2 3">
    <name type="scientific">Penicillium fimorum</name>
    <dbReference type="NCBI Taxonomy" id="1882269"/>
    <lineage>
        <taxon>Eukaryota</taxon>
        <taxon>Fungi</taxon>
        <taxon>Dikarya</taxon>
        <taxon>Ascomycota</taxon>
        <taxon>Pezizomycotina</taxon>
        <taxon>Eurotiomycetes</taxon>
        <taxon>Eurotiomycetidae</taxon>
        <taxon>Eurotiales</taxon>
        <taxon>Aspergillaceae</taxon>
        <taxon>Penicillium</taxon>
    </lineage>
</organism>
<dbReference type="EMBL" id="JAPWDS010000002">
    <property type="protein sequence ID" value="KAJ5513290.1"/>
    <property type="molecule type" value="Genomic_DNA"/>
</dbReference>
<evidence type="ECO:0000313" key="2">
    <source>
        <dbReference type="EMBL" id="KAJ5513290.1"/>
    </source>
</evidence>